<evidence type="ECO:0000313" key="8">
    <source>
        <dbReference type="Proteomes" id="UP000245768"/>
    </source>
</evidence>
<dbReference type="GO" id="GO:0070939">
    <property type="term" value="C:Dsl1/NZR complex"/>
    <property type="evidence" value="ECO:0007669"/>
    <property type="project" value="TreeGrafter"/>
</dbReference>
<dbReference type="OrthoDB" id="27490at2759"/>
<feature type="compositionally biased region" description="Low complexity" evidence="5">
    <location>
        <begin position="1116"/>
        <end position="1130"/>
    </location>
</feature>
<feature type="region of interest" description="Disordered" evidence="5">
    <location>
        <begin position="1079"/>
        <end position="1098"/>
    </location>
</feature>
<organism evidence="7 8">
    <name type="scientific">Acaromyces ingoldii</name>
    <dbReference type="NCBI Taxonomy" id="215250"/>
    <lineage>
        <taxon>Eukaryota</taxon>
        <taxon>Fungi</taxon>
        <taxon>Dikarya</taxon>
        <taxon>Basidiomycota</taxon>
        <taxon>Ustilaginomycotina</taxon>
        <taxon>Exobasidiomycetes</taxon>
        <taxon>Exobasidiales</taxon>
        <taxon>Cryptobasidiaceae</taxon>
        <taxon>Acaromyces</taxon>
    </lineage>
</organism>
<protein>
    <recommendedName>
        <fullName evidence="6">Sec39 domain-containing protein</fullName>
    </recommendedName>
</protein>
<evidence type="ECO:0000256" key="5">
    <source>
        <dbReference type="SAM" id="MobiDB-lite"/>
    </source>
</evidence>
<dbReference type="Pfam" id="PF08314">
    <property type="entry name" value="Sec39"/>
    <property type="match status" value="1"/>
</dbReference>
<comment type="subcellular location">
    <subcellularLocation>
        <location evidence="1">Endoplasmic reticulum</location>
    </subcellularLocation>
</comment>
<keyword evidence="8" id="KW-1185">Reference proteome</keyword>
<feature type="compositionally biased region" description="Low complexity" evidence="5">
    <location>
        <begin position="1057"/>
        <end position="1068"/>
    </location>
</feature>
<keyword evidence="2" id="KW-0813">Transport</keyword>
<dbReference type="InParanoid" id="A0A316YS57"/>
<gene>
    <name evidence="7" type="ORF">FA10DRAFT_265354</name>
</gene>
<evidence type="ECO:0000256" key="3">
    <source>
        <dbReference type="ARBA" id="ARBA00022824"/>
    </source>
</evidence>
<name>A0A316YS57_9BASI</name>
<evidence type="ECO:0000256" key="1">
    <source>
        <dbReference type="ARBA" id="ARBA00004240"/>
    </source>
</evidence>
<keyword evidence="4" id="KW-0653">Protein transport</keyword>
<feature type="region of interest" description="Disordered" evidence="5">
    <location>
        <begin position="1113"/>
        <end position="1164"/>
    </location>
</feature>
<evidence type="ECO:0000256" key="2">
    <source>
        <dbReference type="ARBA" id="ARBA00022448"/>
    </source>
</evidence>
<dbReference type="AlphaFoldDB" id="A0A316YS57"/>
<dbReference type="GO" id="GO:0015031">
    <property type="term" value="P:protein transport"/>
    <property type="evidence" value="ECO:0007669"/>
    <property type="project" value="UniProtKB-KW"/>
</dbReference>
<keyword evidence="3" id="KW-0256">Endoplasmic reticulum</keyword>
<dbReference type="InterPro" id="IPR013244">
    <property type="entry name" value="Sec39_domain"/>
</dbReference>
<feature type="region of interest" description="Disordered" evidence="5">
    <location>
        <begin position="133"/>
        <end position="159"/>
    </location>
</feature>
<evidence type="ECO:0000313" key="7">
    <source>
        <dbReference type="EMBL" id="PWN91498.1"/>
    </source>
</evidence>
<dbReference type="PANTHER" id="PTHR15922:SF2">
    <property type="entry name" value="NBAS SUBUNIT OF NRZ TETHERING COMPLEX"/>
    <property type="match status" value="1"/>
</dbReference>
<feature type="domain" description="Sec39" evidence="6">
    <location>
        <begin position="572"/>
        <end position="971"/>
    </location>
</feature>
<dbReference type="GeneID" id="37042941"/>
<dbReference type="RefSeq" id="XP_025378696.1">
    <property type="nucleotide sequence ID" value="XM_025521025.1"/>
</dbReference>
<feature type="region of interest" description="Disordered" evidence="5">
    <location>
        <begin position="1044"/>
        <end position="1071"/>
    </location>
</feature>
<sequence length="1164" mass="124278">MSALRSKERQRKRAWLRLIGAFPLGPGIDDGGGSSASSGPSPPRPPLSVQAIDASLGAITTDDVWVCTAVLDAVESFSSPLADSDNGTLRHLLDVGIAASARSLTPDSESEGRSLRRALVRRSRMLDVWERMQRRRATGQATSSKTLQAPEGEEEDDPWADEAEVAALPGMEEHAASNTTSDALAFINKNPLRLAVELAVRFEPEKLDDFLGAAEGTSLYAGVARCRLDLVRLLLVSGATAGRDLSALKDTDVLLRCQDDQEAGRWVETSQDHGDADVGPDTEGRELAGSLQELEDGQRLSREELETFYEGVVRSIEEETGSIAAAIQVTSLAPALGLSSSEIVAMKEDLESMQKYVDATSGQSTVSTSPWTLSQFSKTREEAALDSAACTRMASQFIRSSGSSQEAAAAVKSGVVPFLDGIVRRQAAPNRTPEELVQVGVTESFVALLLHLASHSFTPSKVDGLTLTRWLLEARDGDLGLSLSRHERAKVAMASVLGQQGANARVFDEIGRILATSSLSSSQTTSSPPPRTLFDVAGPVLATSSAVSSKCDPATVYPFLSSVDENALSYYVGRLVRHLEAARVFLRWTDSASPTSLAWFTQADSKREEQMKGVTKLARTFSRSQQRTGNDWSQLWGELRGLVGHGQALELIDVQKVDEIILEAILRTGDLSLYRTMHSTSSLSTAEKDELILAASRELYDNSTNPNLHTGSMKTAYDVLGLGSADSDLLKRERAFIEATSRFCSFRVSSKLHPSVPLAPIEIRLESNRLDLLARLLAQKEDAYKTPDLILDLAKKLCNVPSPSSAPDASRESSQQNLTPKAIIEVKTLAMLADAATAASDYERANALCERLVASILALRKRAQAASAHHARTASQGGNGIVSEDERVSESSGSGSGSAPIPIEEAEDIGWKTLLQVTKDPSWDNVALKLKLMGQVLSLCPPERLEQLLQTWRKLDQEYSDLVERDPAAAQKMLLQQSGSVEQGADGKGGFMVGNAAAGILGLGASAAAAAAAAAGGNLPSGIMEGATSPFSALFASAGLRSNSSKSALNRDSKPSQAAGQQQQQPQQREYGRAAQLFDGLGGDERGTRTTSGGGLYLDPAERAARAARNFFGTFSTSSSPSSSTPPTQRQGHEQEPGGEGGGGFSLSRGVGWLIGENDERARR</sequence>
<evidence type="ECO:0000259" key="6">
    <source>
        <dbReference type="Pfam" id="PF08314"/>
    </source>
</evidence>
<reference evidence="7 8" key="1">
    <citation type="journal article" date="2018" name="Mol. Biol. Evol.">
        <title>Broad Genomic Sampling Reveals a Smut Pathogenic Ancestry of the Fungal Clade Ustilaginomycotina.</title>
        <authorList>
            <person name="Kijpornyongpan T."/>
            <person name="Mondo S.J."/>
            <person name="Barry K."/>
            <person name="Sandor L."/>
            <person name="Lee J."/>
            <person name="Lipzen A."/>
            <person name="Pangilinan J."/>
            <person name="LaButti K."/>
            <person name="Hainaut M."/>
            <person name="Henrissat B."/>
            <person name="Grigoriev I.V."/>
            <person name="Spatafora J.W."/>
            <person name="Aime M.C."/>
        </authorList>
    </citation>
    <scope>NUCLEOTIDE SEQUENCE [LARGE SCALE GENOMIC DNA]</scope>
    <source>
        <strain evidence="7 8">MCA 4198</strain>
    </source>
</reference>
<dbReference type="EMBL" id="KZ819635">
    <property type="protein sequence ID" value="PWN91498.1"/>
    <property type="molecule type" value="Genomic_DNA"/>
</dbReference>
<feature type="region of interest" description="Disordered" evidence="5">
    <location>
        <begin position="264"/>
        <end position="284"/>
    </location>
</feature>
<dbReference type="GO" id="GO:0000149">
    <property type="term" value="F:SNARE binding"/>
    <property type="evidence" value="ECO:0007669"/>
    <property type="project" value="TreeGrafter"/>
</dbReference>
<dbReference type="GO" id="GO:0006890">
    <property type="term" value="P:retrograde vesicle-mediated transport, Golgi to endoplasmic reticulum"/>
    <property type="evidence" value="ECO:0007669"/>
    <property type="project" value="InterPro"/>
</dbReference>
<dbReference type="Proteomes" id="UP000245768">
    <property type="component" value="Unassembled WGS sequence"/>
</dbReference>
<feature type="region of interest" description="Disordered" evidence="5">
    <location>
        <begin position="25"/>
        <end position="47"/>
    </location>
</feature>
<dbReference type="PANTHER" id="PTHR15922">
    <property type="entry name" value="NEUROBLASTOMA-AMPLIFIED SEQUENCE"/>
    <property type="match status" value="1"/>
</dbReference>
<proteinExistence type="predicted"/>
<accession>A0A316YS57</accession>
<feature type="region of interest" description="Disordered" evidence="5">
    <location>
        <begin position="869"/>
        <end position="902"/>
    </location>
</feature>
<evidence type="ECO:0000256" key="4">
    <source>
        <dbReference type="ARBA" id="ARBA00022927"/>
    </source>
</evidence>
<dbReference type="STRING" id="215250.A0A316YS57"/>